<dbReference type="PROSITE" id="PS51257">
    <property type="entry name" value="PROKAR_LIPOPROTEIN"/>
    <property type="match status" value="1"/>
</dbReference>
<name>A0A250FTE3_9FLAO</name>
<proteinExistence type="predicted"/>
<evidence type="ECO:0008006" key="3">
    <source>
        <dbReference type="Google" id="ProtNLM"/>
    </source>
</evidence>
<evidence type="ECO:0000313" key="1">
    <source>
        <dbReference type="EMBL" id="ATA88429.1"/>
    </source>
</evidence>
<evidence type="ECO:0000313" key="2">
    <source>
        <dbReference type="Proteomes" id="UP000217348"/>
    </source>
</evidence>
<accession>A0A250FTE3</accession>
<protein>
    <recommendedName>
        <fullName evidence="3">DUF4252 domain-containing protein</fullName>
    </recommendedName>
</protein>
<gene>
    <name evidence="1" type="ORF">CGC58_00965</name>
</gene>
<dbReference type="KEGG" id="csto:CGC58_00965"/>
<dbReference type="RefSeq" id="WP_095894707.1">
    <property type="nucleotide sequence ID" value="NZ_CP022387.1"/>
</dbReference>
<dbReference type="EMBL" id="CP022387">
    <property type="protein sequence ID" value="ATA88429.1"/>
    <property type="molecule type" value="Genomic_DNA"/>
</dbReference>
<dbReference type="InterPro" id="IPR025348">
    <property type="entry name" value="DUF4252"/>
</dbReference>
<dbReference type="OrthoDB" id="1143555at2"/>
<sequence>MRILILFGFLFAFTACQQKSIQQYIVKNSESPNFISMNISPKDYLRDKSTEKENIFNIIERVNLLLLNKSDSLQLKKEYDEVATILKDEKYQDLIRTTDKGIKFQVDYVGTDENIKEVIILIFQKGEKMALLRILSNGLDVTQLSKISTTLSGNSVDEEGLKNLFEKISVALKK</sequence>
<organism evidence="1 2">
    <name type="scientific">Capnocytophaga stomatis</name>
    <dbReference type="NCBI Taxonomy" id="1848904"/>
    <lineage>
        <taxon>Bacteria</taxon>
        <taxon>Pseudomonadati</taxon>
        <taxon>Bacteroidota</taxon>
        <taxon>Flavobacteriia</taxon>
        <taxon>Flavobacteriales</taxon>
        <taxon>Flavobacteriaceae</taxon>
        <taxon>Capnocytophaga</taxon>
    </lineage>
</organism>
<reference evidence="2" key="1">
    <citation type="submission" date="2017-06" db="EMBL/GenBank/DDBJ databases">
        <title>Capnocytophaga spp. assemblies.</title>
        <authorList>
            <person name="Gulvik C.A."/>
        </authorList>
    </citation>
    <scope>NUCLEOTIDE SEQUENCE [LARGE SCALE GENOMIC DNA]</scope>
    <source>
        <strain evidence="2">H2177</strain>
    </source>
</reference>
<dbReference type="Pfam" id="PF14060">
    <property type="entry name" value="DUF4252"/>
    <property type="match status" value="1"/>
</dbReference>
<dbReference type="Proteomes" id="UP000217348">
    <property type="component" value="Chromosome"/>
</dbReference>
<dbReference type="AlphaFoldDB" id="A0A250FTE3"/>